<gene>
    <name evidence="4" type="ORF">IV203_028682</name>
</gene>
<dbReference type="OrthoDB" id="43211at2759"/>
<dbReference type="PANTHER" id="PTHR32385:SF15">
    <property type="entry name" value="INOSITOL PHOSPHOCERAMIDE MANNOSYLTRANSFERASE 1"/>
    <property type="match status" value="1"/>
</dbReference>
<keyword evidence="3" id="KW-0472">Membrane</keyword>
<dbReference type="Proteomes" id="UP000693970">
    <property type="component" value="Unassembled WGS sequence"/>
</dbReference>
<dbReference type="InterPro" id="IPR007577">
    <property type="entry name" value="GlycoTrfase_DXD_sugar-bd_CS"/>
</dbReference>
<dbReference type="Pfam" id="PF04488">
    <property type="entry name" value="Gly_transf_sug"/>
    <property type="match status" value="1"/>
</dbReference>
<keyword evidence="3" id="KW-1133">Transmembrane helix</keyword>
<comment type="caution">
    <text evidence="4">The sequence shown here is derived from an EMBL/GenBank/DDBJ whole genome shotgun (WGS) entry which is preliminary data.</text>
</comment>
<feature type="transmembrane region" description="Helical" evidence="3">
    <location>
        <begin position="34"/>
        <end position="51"/>
    </location>
</feature>
<dbReference type="InterPro" id="IPR051706">
    <property type="entry name" value="Glycosyltransferase_domain"/>
</dbReference>
<evidence type="ECO:0000256" key="3">
    <source>
        <dbReference type="SAM" id="Phobius"/>
    </source>
</evidence>
<feature type="compositionally biased region" description="Basic and acidic residues" evidence="2">
    <location>
        <begin position="1"/>
        <end position="12"/>
    </location>
</feature>
<feature type="compositionally biased region" description="Polar residues" evidence="2">
    <location>
        <begin position="72"/>
        <end position="89"/>
    </location>
</feature>
<evidence type="ECO:0000256" key="1">
    <source>
        <dbReference type="ARBA" id="ARBA00022679"/>
    </source>
</evidence>
<proteinExistence type="predicted"/>
<keyword evidence="3" id="KW-0812">Transmembrane</keyword>
<feature type="region of interest" description="Disordered" evidence="2">
    <location>
        <begin position="72"/>
        <end position="96"/>
    </location>
</feature>
<reference evidence="4" key="2">
    <citation type="submission" date="2021-04" db="EMBL/GenBank/DDBJ databases">
        <authorList>
            <person name="Podell S."/>
        </authorList>
    </citation>
    <scope>NUCLEOTIDE SEQUENCE</scope>
    <source>
        <strain evidence="4">Hildebrandi</strain>
    </source>
</reference>
<feature type="compositionally biased region" description="Low complexity" evidence="2">
    <location>
        <begin position="13"/>
        <end position="25"/>
    </location>
</feature>
<sequence length="433" mass="50002">MDESVAKNDNSFRSRLSSPSRSNGRAGPRLPRRILIILVAWSMAVYSPIWYSHHQIQKGEVLSEDDLAFRPPSSSFVRSKWSTTSQNPSPVGETGPDRLGLKFLLKNVSNAKDVSPQESQKNQTTSTNQSSIFLSLEELTLNPPEGTLRCPSQYMIPIYDRVVLQKNNSFEERRIPRRIHVSFNQRCVPDELAYSIQKWKDALPDHSFYFHDDDAVDRLLQQPYWDMKFPELYRVMQCVKYKGAMKIDVWRILIVYLFGGLYTDIDVTPGPWFNTSTIHSNDTFFTLSDADDRPSQWLFAMSPRHPIAEFTMDEIQRRLLKMKNIAKPRVVHITGPQALKAGRNKFEHLKKQGLHGYDTMDTTKVSKIDTPHYIQSRMDETVEFQGSNMTVRNKTEQLSGILHWPDQVKQSKTINYEGMSCQDYLAMLEQPKS</sequence>
<accession>A0A9K3PZN3</accession>
<organism evidence="4 5">
    <name type="scientific">Nitzschia inconspicua</name>
    <dbReference type="NCBI Taxonomy" id="303405"/>
    <lineage>
        <taxon>Eukaryota</taxon>
        <taxon>Sar</taxon>
        <taxon>Stramenopiles</taxon>
        <taxon>Ochrophyta</taxon>
        <taxon>Bacillariophyta</taxon>
        <taxon>Bacillariophyceae</taxon>
        <taxon>Bacillariophycidae</taxon>
        <taxon>Bacillariales</taxon>
        <taxon>Bacillariaceae</taxon>
        <taxon>Nitzschia</taxon>
    </lineage>
</organism>
<dbReference type="GO" id="GO:0016020">
    <property type="term" value="C:membrane"/>
    <property type="evidence" value="ECO:0007669"/>
    <property type="project" value="GOC"/>
</dbReference>
<dbReference type="GO" id="GO:0051999">
    <property type="term" value="P:mannosyl-inositol phosphorylceramide biosynthetic process"/>
    <property type="evidence" value="ECO:0007669"/>
    <property type="project" value="TreeGrafter"/>
</dbReference>
<evidence type="ECO:0000256" key="2">
    <source>
        <dbReference type="SAM" id="MobiDB-lite"/>
    </source>
</evidence>
<dbReference type="AlphaFoldDB" id="A0A9K3PZN3"/>
<evidence type="ECO:0000313" key="5">
    <source>
        <dbReference type="Proteomes" id="UP000693970"/>
    </source>
</evidence>
<keyword evidence="5" id="KW-1185">Reference proteome</keyword>
<keyword evidence="1" id="KW-0808">Transferase</keyword>
<evidence type="ECO:0000313" key="4">
    <source>
        <dbReference type="EMBL" id="KAG7366012.1"/>
    </source>
</evidence>
<name>A0A9K3PZN3_9STRA</name>
<dbReference type="PANTHER" id="PTHR32385">
    <property type="entry name" value="MANNOSYL PHOSPHORYLINOSITOL CERAMIDE SYNTHASE"/>
    <property type="match status" value="1"/>
</dbReference>
<dbReference type="EMBL" id="JAGRRH010000007">
    <property type="protein sequence ID" value="KAG7366012.1"/>
    <property type="molecule type" value="Genomic_DNA"/>
</dbReference>
<reference evidence="4" key="1">
    <citation type="journal article" date="2021" name="Sci. Rep.">
        <title>Diploid genomic architecture of Nitzschia inconspicua, an elite biomass production diatom.</title>
        <authorList>
            <person name="Oliver A."/>
            <person name="Podell S."/>
            <person name="Pinowska A."/>
            <person name="Traller J.C."/>
            <person name="Smith S.R."/>
            <person name="McClure R."/>
            <person name="Beliaev A."/>
            <person name="Bohutskyi P."/>
            <person name="Hill E.A."/>
            <person name="Rabines A."/>
            <person name="Zheng H."/>
            <person name="Allen L.Z."/>
            <person name="Kuo A."/>
            <person name="Grigoriev I.V."/>
            <person name="Allen A.E."/>
            <person name="Hazlebeck D."/>
            <person name="Allen E.E."/>
        </authorList>
    </citation>
    <scope>NUCLEOTIDE SEQUENCE</scope>
    <source>
        <strain evidence="4">Hildebrandi</strain>
    </source>
</reference>
<feature type="region of interest" description="Disordered" evidence="2">
    <location>
        <begin position="1"/>
        <end position="27"/>
    </location>
</feature>
<dbReference type="GO" id="GO:0000030">
    <property type="term" value="F:mannosyltransferase activity"/>
    <property type="evidence" value="ECO:0007669"/>
    <property type="project" value="TreeGrafter"/>
</dbReference>
<protein>
    <submittedName>
        <fullName evidence="4">Glycosyltransferase sugar-binding protein containing DXD motif</fullName>
    </submittedName>
</protein>